<dbReference type="Proteomes" id="UP000026915">
    <property type="component" value="Chromosome 2"/>
</dbReference>
<reference evidence="7 8" key="1">
    <citation type="journal article" date="2013" name="Genome Biol.">
        <title>The genome sequence of the most widely cultivated cacao type and its use to identify candidate genes regulating pod color.</title>
        <authorList>
            <person name="Motamayor J.C."/>
            <person name="Mockaitis K."/>
            <person name="Schmutz J."/>
            <person name="Haiminen N."/>
            <person name="Iii D.L."/>
            <person name="Cornejo O."/>
            <person name="Findley S.D."/>
            <person name="Zheng P."/>
            <person name="Utro F."/>
            <person name="Royaert S."/>
            <person name="Saski C."/>
            <person name="Jenkins J."/>
            <person name="Podicheti R."/>
            <person name="Zhao M."/>
            <person name="Scheffler B.E."/>
            <person name="Stack J.C."/>
            <person name="Feltus F.A."/>
            <person name="Mustiga G.M."/>
            <person name="Amores F."/>
            <person name="Phillips W."/>
            <person name="Marelli J.P."/>
            <person name="May G.D."/>
            <person name="Shapiro H."/>
            <person name="Ma J."/>
            <person name="Bustamante C.D."/>
            <person name="Schnell R.J."/>
            <person name="Main D."/>
            <person name="Gilbert D."/>
            <person name="Parida L."/>
            <person name="Kuhn D.N."/>
        </authorList>
    </citation>
    <scope>NUCLEOTIDE SEQUENCE [LARGE SCALE GENOMIC DNA]</scope>
    <source>
        <strain evidence="8">cv. Matina 1-6</strain>
    </source>
</reference>
<dbReference type="Pfam" id="PF00201">
    <property type="entry name" value="UDPGT"/>
    <property type="match status" value="1"/>
</dbReference>
<evidence type="ECO:0000256" key="2">
    <source>
        <dbReference type="ARBA" id="ARBA00022676"/>
    </source>
</evidence>
<feature type="compositionally biased region" description="Low complexity" evidence="6">
    <location>
        <begin position="464"/>
        <end position="473"/>
    </location>
</feature>
<proteinExistence type="inferred from homology"/>
<dbReference type="InParanoid" id="A0A061EAX5"/>
<dbReference type="EMBL" id="CM001880">
    <property type="protein sequence ID" value="EOY02135.1"/>
    <property type="molecule type" value="Genomic_DNA"/>
</dbReference>
<dbReference type="PANTHER" id="PTHR48046:SF4">
    <property type="entry name" value="GLYCOSYLTRANSFERASE"/>
    <property type="match status" value="1"/>
</dbReference>
<evidence type="ECO:0000256" key="1">
    <source>
        <dbReference type="ARBA" id="ARBA00009995"/>
    </source>
</evidence>
<dbReference type="FunFam" id="3.40.50.2000:FF:000051">
    <property type="entry name" value="Glycosyltransferase"/>
    <property type="match status" value="1"/>
</dbReference>
<evidence type="ECO:0000256" key="6">
    <source>
        <dbReference type="SAM" id="MobiDB-lite"/>
    </source>
</evidence>
<evidence type="ECO:0000313" key="7">
    <source>
        <dbReference type="EMBL" id="EOY02135.1"/>
    </source>
</evidence>
<dbReference type="PANTHER" id="PTHR48046">
    <property type="entry name" value="UDP-GLYCOSYLTRANSFERASE 72E1"/>
    <property type="match status" value="1"/>
</dbReference>
<dbReference type="SUPFAM" id="SSF53756">
    <property type="entry name" value="UDP-Glycosyltransferase/glycogen phosphorylase"/>
    <property type="match status" value="1"/>
</dbReference>
<evidence type="ECO:0000256" key="4">
    <source>
        <dbReference type="RuleBase" id="RU003718"/>
    </source>
</evidence>
<keyword evidence="2 4" id="KW-0328">Glycosyltransferase</keyword>
<accession>A0A061EAX5</accession>
<evidence type="ECO:0000256" key="3">
    <source>
        <dbReference type="ARBA" id="ARBA00022679"/>
    </source>
</evidence>
<dbReference type="OMA" id="QTELAWG"/>
<dbReference type="HOGENOM" id="CLU_001724_3_0_1"/>
<evidence type="ECO:0000313" key="8">
    <source>
        <dbReference type="Proteomes" id="UP000026915"/>
    </source>
</evidence>
<dbReference type="AlphaFoldDB" id="A0A061EAX5"/>
<sequence>MVAANKTHIKPHVAVLPSVGMGHLIPLLELAKRLVVEHGMRVSLLVITTNAPLAAQEQLLCSPDLPPDLHIVKLPPVDVDKVISSDIDNVLVLTRLCLITEESLRSLKSVLVALGKPRALVTDLFTTQAFDVCNELSIPAYLFSTTSAAFSAFALFLPKLDSDVECEFIDLPEPIQVPGCIPVRTEDLLDQVRNRKIDEYKWFFFHISRLPLASGVFLNSWEDLEPVSLKAIKENPFFRQIPTPPVHPVGPLIKQEETLSTSDVECLEWLDKQPPDSVLFVTLGSGGTLSLEQQTELAWGLELSQQRFIWAVRKPTDATGAGSFFDVGSEENDPKAYLPEGFLSRTQGVGLVVPSWASQVAILGHPSTGGFLSHCGWNSSLESIAHGVPMIAWPLYAEQRMNAAMLVEDVGVAVKPKVEPGRTIVGRQEVDRMVRMVMDGEEGKTIRKRVKELKESAAKAPDISGSSYDSLSSVAKQWKTDDLGP</sequence>
<dbReference type="Gramene" id="EOY02135">
    <property type="protein sequence ID" value="EOY02135"/>
    <property type="gene ID" value="TCM_011861"/>
</dbReference>
<gene>
    <name evidence="7" type="ORF">TCM_011861</name>
</gene>
<dbReference type="InterPro" id="IPR035595">
    <property type="entry name" value="UDP_glycos_trans_CS"/>
</dbReference>
<feature type="region of interest" description="Disordered" evidence="6">
    <location>
        <begin position="454"/>
        <end position="485"/>
    </location>
</feature>
<evidence type="ECO:0000256" key="5">
    <source>
        <dbReference type="RuleBase" id="RU362057"/>
    </source>
</evidence>
<dbReference type="PROSITE" id="PS00375">
    <property type="entry name" value="UDPGT"/>
    <property type="match status" value="1"/>
</dbReference>
<keyword evidence="8" id="KW-1185">Reference proteome</keyword>
<organism evidence="7 8">
    <name type="scientific">Theobroma cacao</name>
    <name type="common">Cacao</name>
    <name type="synonym">Cocoa</name>
    <dbReference type="NCBI Taxonomy" id="3641"/>
    <lineage>
        <taxon>Eukaryota</taxon>
        <taxon>Viridiplantae</taxon>
        <taxon>Streptophyta</taxon>
        <taxon>Embryophyta</taxon>
        <taxon>Tracheophyta</taxon>
        <taxon>Spermatophyta</taxon>
        <taxon>Magnoliopsida</taxon>
        <taxon>eudicotyledons</taxon>
        <taxon>Gunneridae</taxon>
        <taxon>Pentapetalae</taxon>
        <taxon>rosids</taxon>
        <taxon>malvids</taxon>
        <taxon>Malvales</taxon>
        <taxon>Malvaceae</taxon>
        <taxon>Byttnerioideae</taxon>
        <taxon>Theobroma</taxon>
    </lineage>
</organism>
<dbReference type="eggNOG" id="KOG1192">
    <property type="taxonomic scope" value="Eukaryota"/>
</dbReference>
<dbReference type="Gene3D" id="3.40.50.2000">
    <property type="entry name" value="Glycogen Phosphorylase B"/>
    <property type="match status" value="2"/>
</dbReference>
<dbReference type="GO" id="GO:0035251">
    <property type="term" value="F:UDP-glucosyltransferase activity"/>
    <property type="evidence" value="ECO:0000318"/>
    <property type="project" value="GO_Central"/>
</dbReference>
<dbReference type="InterPro" id="IPR002213">
    <property type="entry name" value="UDP_glucos_trans"/>
</dbReference>
<dbReference type="CDD" id="cd03784">
    <property type="entry name" value="GT1_Gtf-like"/>
    <property type="match status" value="1"/>
</dbReference>
<dbReference type="STRING" id="3641.A0A061EAX5"/>
<comment type="similarity">
    <text evidence="1 4">Belongs to the UDP-glycosyltransferase family.</text>
</comment>
<keyword evidence="3 4" id="KW-0808">Transferase</keyword>
<dbReference type="EC" id="2.4.1.-" evidence="5"/>
<dbReference type="FunFam" id="3.40.50.2000:FF:000054">
    <property type="entry name" value="Glycosyltransferase"/>
    <property type="match status" value="1"/>
</dbReference>
<name>A0A061EAX5_THECC</name>
<protein>
    <recommendedName>
        <fullName evidence="5">Glycosyltransferase</fullName>
        <ecNumber evidence="5">2.4.1.-</ecNumber>
    </recommendedName>
</protein>